<sequence length="372" mass="44777">MKNIKNQHNNHFITNQVNINSDTIINKQTKKEEEENNTKKKKKKKKKKFLNQFNRTNIHNHHNLSCDKFNIKKKKQTYKDVLLKNIKMKVKQTCKNIVKVDENYSNQINQIQCIKTVPENIQGGNLKHSYSTFEFLKNCDKQKEINNNHSSIDNVDHQMNNTNCLTTNEILSTKNKKKDLFNNQKFFIKNMYLNQNVLQSQLRNQQEDEKCRYQDEGEKYRYQDEGEKYPYDDKDEKYQYIDKDEKYQYIDKDKKYQYIDKDKKYPYDDNKEDQSALLTNKIKQTNNQITPHIKNIKKNKRKKTSDITNMNKEDSNLNENINNNSYHNSFNIDDSDIILNENNFVFNNIDKSIEDIKNISLQYKKKAFLFYL</sequence>
<proteinExistence type="predicted"/>
<evidence type="ECO:0000256" key="1">
    <source>
        <dbReference type="SAM" id="MobiDB-lite"/>
    </source>
</evidence>
<dbReference type="OrthoDB" id="387699at2759"/>
<name>A0A0L0CT95_PLAFA</name>
<dbReference type="EMBL" id="GG663854">
    <property type="protein sequence ID" value="KNC35518.1"/>
    <property type="molecule type" value="Genomic_DNA"/>
</dbReference>
<reference evidence="3" key="1">
    <citation type="submission" date="2015-07" db="EMBL/GenBank/DDBJ databases">
        <title>Annotation of Plasmodium falciparum RAJ116.</title>
        <authorList>
            <consortium name="The Broad Institute Genome Sequencing Platform"/>
            <person name="Volkman S.K."/>
            <person name="Neafsey D.E."/>
            <person name="Dash A.P."/>
            <person name="Chitnis C.E."/>
            <person name="Hartl D.L."/>
            <person name="Young S.K."/>
            <person name="Zeng Q."/>
            <person name="Koehrsen M."/>
            <person name="Alvarado L."/>
            <person name="Berlin A."/>
            <person name="Borenstein D."/>
            <person name="Chapman S.B."/>
            <person name="Chen Z."/>
            <person name="Engels R."/>
            <person name="Freedman E."/>
            <person name="Gellesch M."/>
            <person name="Goldberg J."/>
            <person name="Griggs A."/>
            <person name="Gujja S."/>
            <person name="Heilman E.R."/>
            <person name="Heiman D.I."/>
            <person name="Howarth C."/>
            <person name="Jen D."/>
            <person name="Larson L."/>
            <person name="Mehta T."/>
            <person name="Neiman D."/>
            <person name="Park D."/>
            <person name="Pearson M."/>
            <person name="Roberts A."/>
            <person name="Saif S."/>
            <person name="Shea T."/>
            <person name="Shenoy N."/>
            <person name="Sisk P."/>
            <person name="Stolte C."/>
            <person name="Sykes S."/>
            <person name="Walk T."/>
            <person name="White J."/>
            <person name="Yandava C."/>
            <person name="Haas B."/>
            <person name="Henn M.R."/>
            <person name="Nusbaum C."/>
            <person name="Birren B."/>
        </authorList>
    </citation>
    <scope>NUCLEOTIDE SEQUENCE [LARGE SCALE GENOMIC DNA]</scope>
    <source>
        <strain evidence="3">RAJ116</strain>
    </source>
</reference>
<protein>
    <submittedName>
        <fullName evidence="2">Uncharacterized protein</fullName>
    </submittedName>
</protein>
<accession>A0A0L0CT95</accession>
<organism evidence="2 3">
    <name type="scientific">Plasmodium falciparum RAJ116</name>
    <dbReference type="NCBI Taxonomy" id="580058"/>
    <lineage>
        <taxon>Eukaryota</taxon>
        <taxon>Sar</taxon>
        <taxon>Alveolata</taxon>
        <taxon>Apicomplexa</taxon>
        <taxon>Aconoidasida</taxon>
        <taxon>Haemosporida</taxon>
        <taxon>Plasmodiidae</taxon>
        <taxon>Plasmodium</taxon>
        <taxon>Plasmodium (Laverania)</taxon>
    </lineage>
</organism>
<dbReference type="Proteomes" id="UP000054566">
    <property type="component" value="Unassembled WGS sequence"/>
</dbReference>
<gene>
    <name evidence="2" type="ORF">PFLG_00657</name>
</gene>
<feature type="compositionally biased region" description="Basic residues" evidence="1">
    <location>
        <begin position="39"/>
        <end position="48"/>
    </location>
</feature>
<feature type="region of interest" description="Disordered" evidence="1">
    <location>
        <begin position="28"/>
        <end position="48"/>
    </location>
</feature>
<evidence type="ECO:0000313" key="3">
    <source>
        <dbReference type="Proteomes" id="UP000054566"/>
    </source>
</evidence>
<feature type="compositionally biased region" description="Basic and acidic residues" evidence="1">
    <location>
        <begin position="29"/>
        <end position="38"/>
    </location>
</feature>
<reference evidence="3" key="2">
    <citation type="submission" date="2015-07" db="EMBL/GenBank/DDBJ databases">
        <title>The genome sequence of Plasmodium falciparum RAJ116.</title>
        <authorList>
            <consortium name="The Broad Institute Genome Sequencing Platform"/>
            <person name="Volkman S.K."/>
            <person name="Neafsey D.E."/>
            <person name="Dash A.P."/>
            <person name="Chitnis C.E."/>
            <person name="Hartl D.L."/>
            <person name="Young S.K."/>
            <person name="Kodira C.D."/>
            <person name="Zeng Q."/>
            <person name="Koehrsen M."/>
            <person name="Godfrey P."/>
            <person name="Alvarado L."/>
            <person name="Berlin A."/>
            <person name="Borenstein D."/>
            <person name="Chen Z."/>
            <person name="Engels R."/>
            <person name="Freedman E."/>
            <person name="Gellesch M."/>
            <person name="Goldberg J."/>
            <person name="Griggs A."/>
            <person name="Gujja S."/>
            <person name="Heiman D."/>
            <person name="Hepburn T."/>
            <person name="Howarth C."/>
            <person name="Jen D."/>
            <person name="Larson L."/>
            <person name="Lewis B."/>
            <person name="Mehta T."/>
            <person name="Park D."/>
            <person name="Pearson M."/>
            <person name="Roberts A."/>
            <person name="Saif S."/>
            <person name="Shea T."/>
            <person name="Shenoy N."/>
            <person name="Sisk P."/>
            <person name="Stolte C."/>
            <person name="Sykes S."/>
            <person name="Walk T."/>
            <person name="White J."/>
            <person name="Yandava C."/>
            <person name="Wirth D.F."/>
            <person name="Nusbaum C."/>
            <person name="Birren B."/>
        </authorList>
    </citation>
    <scope>NUCLEOTIDE SEQUENCE [LARGE SCALE GENOMIC DNA]</scope>
    <source>
        <strain evidence="3">RAJ116</strain>
    </source>
</reference>
<dbReference type="AlphaFoldDB" id="A0A0L0CT95"/>
<evidence type="ECO:0000313" key="2">
    <source>
        <dbReference type="EMBL" id="KNC35518.1"/>
    </source>
</evidence>